<dbReference type="EMBL" id="ANPB02000006">
    <property type="protein sequence ID" value="KAF4481002.1"/>
    <property type="molecule type" value="Genomic_DNA"/>
</dbReference>
<feature type="transmembrane region" description="Helical" evidence="1">
    <location>
        <begin position="156"/>
        <end position="176"/>
    </location>
</feature>
<feature type="transmembrane region" description="Helical" evidence="1">
    <location>
        <begin position="188"/>
        <end position="209"/>
    </location>
</feature>
<accession>A0A7J6IXN9</accession>
<protein>
    <submittedName>
        <fullName evidence="2">Uncharacterized protein</fullName>
    </submittedName>
</protein>
<gene>
    <name evidence="2" type="ORF">CGGC5_v010739</name>
</gene>
<dbReference type="InParanoid" id="A0A7J6IXN9"/>
<feature type="transmembrane region" description="Helical" evidence="1">
    <location>
        <begin position="266"/>
        <end position="287"/>
    </location>
</feature>
<keyword evidence="3" id="KW-1185">Reference proteome</keyword>
<dbReference type="OrthoDB" id="4850108at2759"/>
<reference evidence="2 3" key="1">
    <citation type="submission" date="2012-08" db="EMBL/GenBank/DDBJ databases">
        <authorList>
            <person name="Gan P.H.P."/>
            <person name="Ikeda K."/>
            <person name="Irieda H."/>
            <person name="Narusaka M."/>
            <person name="O'Connell R.J."/>
            <person name="Narusaka Y."/>
            <person name="Takano Y."/>
            <person name="Kubo Y."/>
            <person name="Shirasu K."/>
        </authorList>
    </citation>
    <scope>NUCLEOTIDE SEQUENCE [LARGE SCALE GENOMIC DNA]</scope>
    <source>
        <strain evidence="2 3">Nara gc5</strain>
    </source>
</reference>
<evidence type="ECO:0000313" key="3">
    <source>
        <dbReference type="Proteomes" id="UP000011096"/>
    </source>
</evidence>
<organism evidence="2 3">
    <name type="scientific">Colletotrichum fructicola (strain Nara gc5)</name>
    <name type="common">Anthracnose fungus</name>
    <name type="synonym">Colletotrichum gloeosporioides (strain Nara gc5)</name>
    <dbReference type="NCBI Taxonomy" id="1213859"/>
    <lineage>
        <taxon>Eukaryota</taxon>
        <taxon>Fungi</taxon>
        <taxon>Dikarya</taxon>
        <taxon>Ascomycota</taxon>
        <taxon>Pezizomycotina</taxon>
        <taxon>Sordariomycetes</taxon>
        <taxon>Hypocreomycetidae</taxon>
        <taxon>Glomerellales</taxon>
        <taxon>Glomerellaceae</taxon>
        <taxon>Colletotrichum</taxon>
        <taxon>Colletotrichum gloeosporioides species complex</taxon>
    </lineage>
</organism>
<sequence length="406" mass="46185">MDKITAGVLLSRDDSERDCSKSCFEPPGQLQANPDIGGLGVLISFMATAWLVVFLVMFRYCITFDPNSNPFHRPGKDTIRDQKKKWKPNTIDYKFTGMFKGLRGRLKNHGGWTAAINQILLNMGDAQIITGLGILVSSFINLNCYISAYHWQISTYLAWFSNLTHAACLSSLRGYLYERQMQRNFRMFFMAVLFVLLITAIVPTAYFNWEQRDSLPASSASFPASNTHCFFSRRIAHELWNGQFCSPSEGRRSSCRKPVITLSTTAAYESSVFSIILLGVGFIIRFVKMSRTLSDLGNNGFRERMDQWVMMSLDKLASGCQGLRVNGLGRWTLRILRPLDIMIALYLVGRLYTEILLSELAYLSWLFLASIWGSFRLYQARSSAKVEGSENEWQFGQILPYINVKP</sequence>
<dbReference type="PANTHER" id="PTHR37577">
    <property type="entry name" value="INTEGRAL MEMBRANE PROTEIN"/>
    <property type="match status" value="1"/>
</dbReference>
<dbReference type="InterPro" id="IPR053018">
    <property type="entry name" value="Elsinochrome_Biosynth-Asso"/>
</dbReference>
<evidence type="ECO:0000256" key="1">
    <source>
        <dbReference type="SAM" id="Phobius"/>
    </source>
</evidence>
<feature type="transmembrane region" description="Helical" evidence="1">
    <location>
        <begin position="36"/>
        <end position="58"/>
    </location>
</feature>
<dbReference type="PANTHER" id="PTHR37577:SF1">
    <property type="entry name" value="INTEGRAL MEMBRANE PROTEIN"/>
    <property type="match status" value="1"/>
</dbReference>
<keyword evidence="1" id="KW-0472">Membrane</keyword>
<dbReference type="RefSeq" id="XP_066008222.1">
    <property type="nucleotide sequence ID" value="XM_066152409.1"/>
</dbReference>
<dbReference type="GeneID" id="90980115"/>
<name>A0A7J6IXN9_COLFN</name>
<proteinExistence type="predicted"/>
<keyword evidence="1" id="KW-0812">Transmembrane</keyword>
<reference evidence="2 3" key="2">
    <citation type="submission" date="2020-04" db="EMBL/GenBank/DDBJ databases">
        <title>Genome sequencing and assembly of multiple isolates from the Colletotrichum gloeosporioides species complex.</title>
        <authorList>
            <person name="Gan P."/>
            <person name="Shirasu K."/>
        </authorList>
    </citation>
    <scope>NUCLEOTIDE SEQUENCE [LARGE SCALE GENOMIC DNA]</scope>
    <source>
        <strain evidence="2 3">Nara gc5</strain>
    </source>
</reference>
<comment type="caution">
    <text evidence="2">The sequence shown here is derived from an EMBL/GenBank/DDBJ whole genome shotgun (WGS) entry which is preliminary data.</text>
</comment>
<evidence type="ECO:0000313" key="2">
    <source>
        <dbReference type="EMBL" id="KAF4481002.1"/>
    </source>
</evidence>
<feature type="transmembrane region" description="Helical" evidence="1">
    <location>
        <begin position="128"/>
        <end position="150"/>
    </location>
</feature>
<dbReference type="Proteomes" id="UP000011096">
    <property type="component" value="Unassembled WGS sequence"/>
</dbReference>
<keyword evidence="1" id="KW-1133">Transmembrane helix</keyword>
<dbReference type="AlphaFoldDB" id="A0A7J6IXN9"/>